<evidence type="ECO:0000313" key="1">
    <source>
        <dbReference type="EMBL" id="EUC47685.1"/>
    </source>
</evidence>
<dbReference type="KEGG" id="bor:COCMIDRAFT_89367"/>
<evidence type="ECO:0000313" key="2">
    <source>
        <dbReference type="Proteomes" id="UP000054032"/>
    </source>
</evidence>
<dbReference type="EMBL" id="KI963949">
    <property type="protein sequence ID" value="EUC47685.1"/>
    <property type="molecule type" value="Genomic_DNA"/>
</dbReference>
<protein>
    <submittedName>
        <fullName evidence="1">Uncharacterized protein</fullName>
    </submittedName>
</protein>
<organism evidence="1 2">
    <name type="scientific">Bipolaris oryzae ATCC 44560</name>
    <dbReference type="NCBI Taxonomy" id="930090"/>
    <lineage>
        <taxon>Eukaryota</taxon>
        <taxon>Fungi</taxon>
        <taxon>Dikarya</taxon>
        <taxon>Ascomycota</taxon>
        <taxon>Pezizomycotina</taxon>
        <taxon>Dothideomycetes</taxon>
        <taxon>Pleosporomycetidae</taxon>
        <taxon>Pleosporales</taxon>
        <taxon>Pleosporineae</taxon>
        <taxon>Pleosporaceae</taxon>
        <taxon>Bipolaris</taxon>
    </lineage>
</organism>
<sequence>SVPERRRRDILFLTGSMNVRVESGFCTKDRCVTLRDAIAKVMHGNVGFARIAGYVLSFRRARRDSDKNRAAVKQHST</sequence>
<dbReference type="RefSeq" id="XP_007685768.1">
    <property type="nucleotide sequence ID" value="XM_007687578.1"/>
</dbReference>
<dbReference type="HOGENOM" id="CLU_2644583_0_0_1"/>
<dbReference type="AlphaFoldDB" id="W6ZCL4"/>
<reference evidence="1 2" key="1">
    <citation type="journal article" date="2013" name="PLoS Genet.">
        <title>Comparative genome structure, secondary metabolite, and effector coding capacity across Cochliobolus pathogens.</title>
        <authorList>
            <person name="Condon B.J."/>
            <person name="Leng Y."/>
            <person name="Wu D."/>
            <person name="Bushley K.E."/>
            <person name="Ohm R.A."/>
            <person name="Otillar R."/>
            <person name="Martin J."/>
            <person name="Schackwitz W."/>
            <person name="Grimwood J."/>
            <person name="MohdZainudin N."/>
            <person name="Xue C."/>
            <person name="Wang R."/>
            <person name="Manning V.A."/>
            <person name="Dhillon B."/>
            <person name="Tu Z.J."/>
            <person name="Steffenson B.J."/>
            <person name="Salamov A."/>
            <person name="Sun H."/>
            <person name="Lowry S."/>
            <person name="LaButti K."/>
            <person name="Han J."/>
            <person name="Copeland A."/>
            <person name="Lindquist E."/>
            <person name="Barry K."/>
            <person name="Schmutz J."/>
            <person name="Baker S.E."/>
            <person name="Ciuffetti L.M."/>
            <person name="Grigoriev I.V."/>
            <person name="Zhong S."/>
            <person name="Turgeon B.G."/>
        </authorList>
    </citation>
    <scope>NUCLEOTIDE SEQUENCE [LARGE SCALE GENOMIC DNA]</scope>
    <source>
        <strain evidence="1 2">ATCC 44560</strain>
    </source>
</reference>
<gene>
    <name evidence="1" type="ORF">COCMIDRAFT_89367</name>
</gene>
<keyword evidence="2" id="KW-1185">Reference proteome</keyword>
<dbReference type="GeneID" id="19127462"/>
<accession>W6ZCL4</accession>
<proteinExistence type="predicted"/>
<feature type="non-terminal residue" evidence="1">
    <location>
        <position position="1"/>
    </location>
</feature>
<dbReference type="Proteomes" id="UP000054032">
    <property type="component" value="Unassembled WGS sequence"/>
</dbReference>
<name>W6ZCL4_COCMI</name>